<reference evidence="2 3" key="1">
    <citation type="submission" date="2019-09" db="EMBL/GenBank/DDBJ databases">
        <title>Draft genome sequence assemblies of isolates from the urinary tract.</title>
        <authorList>
            <person name="Mores C.R."/>
            <person name="Putonti C."/>
            <person name="Wolfe A.J."/>
        </authorList>
    </citation>
    <scope>NUCLEOTIDE SEQUENCE [LARGE SCALE GENOMIC DNA]</scope>
    <source>
        <strain evidence="2 3">UMB623</strain>
    </source>
</reference>
<dbReference type="EMBL" id="VYWO01000004">
    <property type="protein sequence ID" value="KAA9300529.1"/>
    <property type="molecule type" value="Genomic_DNA"/>
</dbReference>
<evidence type="ECO:0000256" key="1">
    <source>
        <dbReference type="SAM" id="Phobius"/>
    </source>
</evidence>
<dbReference type="PANTHER" id="PTHR36111:SF2">
    <property type="entry name" value="INNER MEMBRANE PROTEIN"/>
    <property type="match status" value="1"/>
</dbReference>
<protein>
    <submittedName>
        <fullName evidence="2">DUF554 domain-containing protein</fullName>
    </submittedName>
</protein>
<gene>
    <name evidence="2" type="ORF">F6I03_06905</name>
</gene>
<accession>A0A5N1GK09</accession>
<dbReference type="PANTHER" id="PTHR36111">
    <property type="entry name" value="INNER MEMBRANE PROTEIN-RELATED"/>
    <property type="match status" value="1"/>
</dbReference>
<dbReference type="RefSeq" id="WP_070431393.1">
    <property type="nucleotide sequence ID" value="NZ_VYWO01000004.1"/>
</dbReference>
<feature type="transmembrane region" description="Helical" evidence="1">
    <location>
        <begin position="6"/>
        <end position="27"/>
    </location>
</feature>
<feature type="transmembrane region" description="Helical" evidence="1">
    <location>
        <begin position="152"/>
        <end position="175"/>
    </location>
</feature>
<feature type="transmembrane region" description="Helical" evidence="1">
    <location>
        <begin position="221"/>
        <end position="238"/>
    </location>
</feature>
<sequence>MIGLGTVINCVGILLGGLVGSLAGHLFTAKQQDALQKACAVSVIFIAIAGAMEGMLSIASGDLVSGRSMLVVLCLALGSLIGEVLGIDRGFEKLGRFLHQKTGNGMDPLFVEAFITASLTVSIGAMAIVGAIQDGLLGDYSMLAVKSVLDAIIIAVLTSAMGKGAVFSVIPVLVLEGGVTLLARLLAPIMTDLALAYLSLIGSILIFCIGINLLWEKKLNVANMLPAVVLAVLAAFLPV</sequence>
<name>A0A5N1GK09_9LACT</name>
<feature type="transmembrane region" description="Helical" evidence="1">
    <location>
        <begin position="109"/>
        <end position="132"/>
    </location>
</feature>
<dbReference type="AlphaFoldDB" id="A0A5N1GK09"/>
<dbReference type="STRING" id="119206.AWM72_02535"/>
<feature type="transmembrane region" description="Helical" evidence="1">
    <location>
        <begin position="39"/>
        <end position="58"/>
    </location>
</feature>
<dbReference type="InterPro" id="IPR007563">
    <property type="entry name" value="DUF554"/>
</dbReference>
<organism evidence="2 3">
    <name type="scientific">Aerococcus sanguinicola</name>
    <dbReference type="NCBI Taxonomy" id="119206"/>
    <lineage>
        <taxon>Bacteria</taxon>
        <taxon>Bacillati</taxon>
        <taxon>Bacillota</taxon>
        <taxon>Bacilli</taxon>
        <taxon>Lactobacillales</taxon>
        <taxon>Aerococcaceae</taxon>
        <taxon>Aerococcus</taxon>
    </lineage>
</organism>
<keyword evidence="1" id="KW-1133">Transmembrane helix</keyword>
<comment type="caution">
    <text evidence="2">The sequence shown here is derived from an EMBL/GenBank/DDBJ whole genome shotgun (WGS) entry which is preliminary data.</text>
</comment>
<keyword evidence="1" id="KW-0472">Membrane</keyword>
<dbReference type="Proteomes" id="UP000327148">
    <property type="component" value="Unassembled WGS sequence"/>
</dbReference>
<keyword evidence="1" id="KW-0812">Transmembrane</keyword>
<proteinExistence type="predicted"/>
<evidence type="ECO:0000313" key="2">
    <source>
        <dbReference type="EMBL" id="KAA9300529.1"/>
    </source>
</evidence>
<dbReference type="OrthoDB" id="9797976at2"/>
<dbReference type="Pfam" id="PF04474">
    <property type="entry name" value="DUF554"/>
    <property type="match status" value="1"/>
</dbReference>
<feature type="transmembrane region" description="Helical" evidence="1">
    <location>
        <begin position="70"/>
        <end position="88"/>
    </location>
</feature>
<feature type="transmembrane region" description="Helical" evidence="1">
    <location>
        <begin position="195"/>
        <end position="215"/>
    </location>
</feature>
<evidence type="ECO:0000313" key="3">
    <source>
        <dbReference type="Proteomes" id="UP000327148"/>
    </source>
</evidence>